<keyword evidence="1" id="KW-0808">Transferase</keyword>
<dbReference type="PANTHER" id="PTHR40697:SF2">
    <property type="entry name" value="ATP-NAD KINASE-RELATED"/>
    <property type="match status" value="1"/>
</dbReference>
<accession>A0ABU1W0I6</accession>
<dbReference type="EMBL" id="JAVDWR010000007">
    <property type="protein sequence ID" value="MDR7121477.1"/>
    <property type="molecule type" value="Genomic_DNA"/>
</dbReference>
<sequence length="385" mass="40516">MRRFFYAVEVAVASQFRLGLIINPVAGVGGAVALKGSDGVVEQALALGAVPQAQHKTALALEPLIALKDQLQILTVAGAMGADLLASLGFNFQICYTPESSQTSAEDTEQAAAAIAEQGVDLLLFAGGDGTARNICTAVGERSTVLGVPAGCKIHSGVYAISPSAAGKVIAQLVKGELVTLTEAAVMDIDETAFRQGIVRAKRFGEMRIPAELRYIQSVKNGGKESEELVLDDLAAYIANTMDDDVRYVMGSGSTVASVMKELDLPNTLLGVDVVENGKLIASDVTATELLSLVQDYPSKLVITLIGGQGHVFGRGNQQLSPAVIRAVGRANICLVATKTKLQQLEGRPLLADTGDAVLDQQLQGLMPVLVGYNDYVMYRLGLEE</sequence>
<gene>
    <name evidence="1" type="ORF">J2W69_002428</name>
</gene>
<keyword evidence="2" id="KW-1185">Reference proteome</keyword>
<name>A0ABU1W0I6_9GAMM</name>
<keyword evidence="1" id="KW-0418">Kinase</keyword>
<dbReference type="PIRSF" id="PIRSF016907">
    <property type="entry name" value="Kin_ATP-NAD"/>
    <property type="match status" value="1"/>
</dbReference>
<protein>
    <submittedName>
        <fullName evidence="1">Polyphosphate/ATP-dependent NAD kinase</fullName>
    </submittedName>
</protein>
<evidence type="ECO:0000313" key="2">
    <source>
        <dbReference type="Proteomes" id="UP001257909"/>
    </source>
</evidence>
<dbReference type="Pfam" id="PF20143">
    <property type="entry name" value="NAD_kinase_C"/>
    <property type="match status" value="1"/>
</dbReference>
<dbReference type="InterPro" id="IPR017438">
    <property type="entry name" value="ATP-NAD_kinase_N"/>
</dbReference>
<dbReference type="SUPFAM" id="SSF111331">
    <property type="entry name" value="NAD kinase/diacylglycerol kinase-like"/>
    <property type="match status" value="1"/>
</dbReference>
<organism evidence="1 2">
    <name type="scientific">Rheinheimera soli</name>
    <dbReference type="NCBI Taxonomy" id="443616"/>
    <lineage>
        <taxon>Bacteria</taxon>
        <taxon>Pseudomonadati</taxon>
        <taxon>Pseudomonadota</taxon>
        <taxon>Gammaproteobacteria</taxon>
        <taxon>Chromatiales</taxon>
        <taxon>Chromatiaceae</taxon>
        <taxon>Rheinheimera</taxon>
    </lineage>
</organism>
<dbReference type="InterPro" id="IPR039065">
    <property type="entry name" value="AcoX-like"/>
</dbReference>
<comment type="caution">
    <text evidence="1">The sequence shown here is derived from an EMBL/GenBank/DDBJ whole genome shotgun (WGS) entry which is preliminary data.</text>
</comment>
<dbReference type="RefSeq" id="WP_310278682.1">
    <property type="nucleotide sequence ID" value="NZ_JAVDWR010000007.1"/>
</dbReference>
<dbReference type="Gene3D" id="3.40.50.10330">
    <property type="entry name" value="Probable inorganic polyphosphate/atp-NAD kinase, domain 1"/>
    <property type="match status" value="1"/>
</dbReference>
<proteinExistence type="predicted"/>
<dbReference type="PANTHER" id="PTHR40697">
    <property type="entry name" value="ACETOIN CATABOLISM PROTEIN X"/>
    <property type="match status" value="1"/>
</dbReference>
<dbReference type="Pfam" id="PF01513">
    <property type="entry name" value="NAD_kinase"/>
    <property type="match status" value="1"/>
</dbReference>
<reference evidence="1 2" key="1">
    <citation type="submission" date="2023-07" db="EMBL/GenBank/DDBJ databases">
        <title>Sorghum-associated microbial communities from plants grown in Nebraska, USA.</title>
        <authorList>
            <person name="Schachtman D."/>
        </authorList>
    </citation>
    <scope>NUCLEOTIDE SEQUENCE [LARGE SCALE GENOMIC DNA]</scope>
    <source>
        <strain evidence="1 2">4138</strain>
    </source>
</reference>
<dbReference type="GO" id="GO:0016301">
    <property type="term" value="F:kinase activity"/>
    <property type="evidence" value="ECO:0007669"/>
    <property type="project" value="UniProtKB-KW"/>
</dbReference>
<dbReference type="InterPro" id="IPR002504">
    <property type="entry name" value="NADK"/>
</dbReference>
<dbReference type="InterPro" id="IPR011386">
    <property type="entry name" value="Put_ATP-NAD_kin"/>
</dbReference>
<dbReference type="InterPro" id="IPR016064">
    <property type="entry name" value="NAD/diacylglycerol_kinase_sf"/>
</dbReference>
<dbReference type="Proteomes" id="UP001257909">
    <property type="component" value="Unassembled WGS sequence"/>
</dbReference>
<evidence type="ECO:0000313" key="1">
    <source>
        <dbReference type="EMBL" id="MDR7121477.1"/>
    </source>
</evidence>